<protein>
    <submittedName>
        <fullName evidence="2">Uncharacterized protein</fullName>
    </submittedName>
</protein>
<proteinExistence type="predicted"/>
<evidence type="ECO:0000313" key="2">
    <source>
        <dbReference type="EMBL" id="KAK2880916.1"/>
    </source>
</evidence>
<dbReference type="Proteomes" id="UP001187343">
    <property type="component" value="Unassembled WGS sequence"/>
</dbReference>
<name>A0AA88TEH0_9TELE</name>
<dbReference type="AlphaFoldDB" id="A0AA88TEH0"/>
<feature type="region of interest" description="Disordered" evidence="1">
    <location>
        <begin position="1"/>
        <end position="20"/>
    </location>
</feature>
<accession>A0AA88TEH0</accession>
<dbReference type="EMBL" id="JAUYZG010000018">
    <property type="protein sequence ID" value="KAK2880916.1"/>
    <property type="molecule type" value="Genomic_DNA"/>
</dbReference>
<reference evidence="2" key="1">
    <citation type="submission" date="2023-08" db="EMBL/GenBank/DDBJ databases">
        <title>Chromosome-level Genome Assembly of mud carp (Cirrhinus molitorella).</title>
        <authorList>
            <person name="Liu H."/>
        </authorList>
    </citation>
    <scope>NUCLEOTIDE SEQUENCE</scope>
    <source>
        <strain evidence="2">Prfri</strain>
        <tissue evidence="2">Muscle</tissue>
    </source>
</reference>
<organism evidence="2 3">
    <name type="scientific">Cirrhinus molitorella</name>
    <name type="common">mud carp</name>
    <dbReference type="NCBI Taxonomy" id="172907"/>
    <lineage>
        <taxon>Eukaryota</taxon>
        <taxon>Metazoa</taxon>
        <taxon>Chordata</taxon>
        <taxon>Craniata</taxon>
        <taxon>Vertebrata</taxon>
        <taxon>Euteleostomi</taxon>
        <taxon>Actinopterygii</taxon>
        <taxon>Neopterygii</taxon>
        <taxon>Teleostei</taxon>
        <taxon>Ostariophysi</taxon>
        <taxon>Cypriniformes</taxon>
        <taxon>Cyprinidae</taxon>
        <taxon>Labeoninae</taxon>
        <taxon>Labeonini</taxon>
        <taxon>Cirrhinus</taxon>
    </lineage>
</organism>
<evidence type="ECO:0000313" key="3">
    <source>
        <dbReference type="Proteomes" id="UP001187343"/>
    </source>
</evidence>
<gene>
    <name evidence="2" type="ORF">Q8A67_018184</name>
</gene>
<keyword evidence="3" id="KW-1185">Reference proteome</keyword>
<sequence>MYDEVYQGPQGDNEGSAPPMPLPASLVRAFGLAFEHAAGPGCSIKGSFNTEAERPMAPHSSEGQEYRRSSTAWLMRHCL</sequence>
<evidence type="ECO:0000256" key="1">
    <source>
        <dbReference type="SAM" id="MobiDB-lite"/>
    </source>
</evidence>
<comment type="caution">
    <text evidence="2">The sequence shown here is derived from an EMBL/GenBank/DDBJ whole genome shotgun (WGS) entry which is preliminary data.</text>
</comment>